<dbReference type="EMBL" id="LXQA010192062">
    <property type="protein sequence ID" value="MCI32021.1"/>
    <property type="molecule type" value="Genomic_DNA"/>
</dbReference>
<protein>
    <submittedName>
        <fullName evidence="2">Myosin-like protein</fullName>
    </submittedName>
</protein>
<reference evidence="2 3" key="1">
    <citation type="journal article" date="2018" name="Front. Plant Sci.">
        <title>Red Clover (Trifolium pratense) and Zigzag Clover (T. medium) - A Picture of Genomic Similarities and Differences.</title>
        <authorList>
            <person name="Dluhosova J."/>
            <person name="Istvanek J."/>
            <person name="Nedelnik J."/>
            <person name="Repkova J."/>
        </authorList>
    </citation>
    <scope>NUCLEOTIDE SEQUENCE [LARGE SCALE GENOMIC DNA]</scope>
    <source>
        <strain evidence="3">cv. 10/8</strain>
        <tissue evidence="2">Leaf</tissue>
    </source>
</reference>
<keyword evidence="1" id="KW-0175">Coiled coil</keyword>
<evidence type="ECO:0000313" key="2">
    <source>
        <dbReference type="EMBL" id="MCI32021.1"/>
    </source>
</evidence>
<comment type="caution">
    <text evidence="2">The sequence shown here is derived from an EMBL/GenBank/DDBJ whole genome shotgun (WGS) entry which is preliminary data.</text>
</comment>
<dbReference type="AlphaFoldDB" id="A0A392R5Z7"/>
<evidence type="ECO:0000313" key="3">
    <source>
        <dbReference type="Proteomes" id="UP000265520"/>
    </source>
</evidence>
<proteinExistence type="predicted"/>
<accession>A0A392R5Z7</accession>
<feature type="non-terminal residue" evidence="2">
    <location>
        <position position="139"/>
    </location>
</feature>
<dbReference type="PANTHER" id="PTHR43939">
    <property type="entry name" value="COILED-COIL DOMAIN-CONTAINING PROTEIN 158"/>
    <property type="match status" value="1"/>
</dbReference>
<dbReference type="Proteomes" id="UP000265520">
    <property type="component" value="Unassembled WGS sequence"/>
</dbReference>
<feature type="coiled-coil region" evidence="1">
    <location>
        <begin position="47"/>
        <end position="137"/>
    </location>
</feature>
<dbReference type="PANTHER" id="PTHR43939:SF68">
    <property type="entry name" value="CENTROSOMAL PROTEIN OF 290 KDA-LIKE"/>
    <property type="match status" value="1"/>
</dbReference>
<organism evidence="2 3">
    <name type="scientific">Trifolium medium</name>
    <dbReference type="NCBI Taxonomy" id="97028"/>
    <lineage>
        <taxon>Eukaryota</taxon>
        <taxon>Viridiplantae</taxon>
        <taxon>Streptophyta</taxon>
        <taxon>Embryophyta</taxon>
        <taxon>Tracheophyta</taxon>
        <taxon>Spermatophyta</taxon>
        <taxon>Magnoliopsida</taxon>
        <taxon>eudicotyledons</taxon>
        <taxon>Gunneridae</taxon>
        <taxon>Pentapetalae</taxon>
        <taxon>rosids</taxon>
        <taxon>fabids</taxon>
        <taxon>Fabales</taxon>
        <taxon>Fabaceae</taxon>
        <taxon>Papilionoideae</taxon>
        <taxon>50 kb inversion clade</taxon>
        <taxon>NPAAA clade</taxon>
        <taxon>Hologalegina</taxon>
        <taxon>IRL clade</taxon>
        <taxon>Trifolieae</taxon>
        <taxon>Trifolium</taxon>
    </lineage>
</organism>
<name>A0A392R5Z7_9FABA</name>
<keyword evidence="3" id="KW-1185">Reference proteome</keyword>
<evidence type="ECO:0000256" key="1">
    <source>
        <dbReference type="SAM" id="Coils"/>
    </source>
</evidence>
<sequence>MKGQNGNLSKASHIDPELFERIQSLLYVRDQGLKLYEDILEEDMLIRSDVSNELKVVSDEIIALKNERSSLLKDLERSEEKTGMLRDKLSMAVKKGKGLVQDRDNLKGLINEKNSEIERLKVDLQKQESAVSEYKDEIN</sequence>